<sequence>MGLPSSEQGGEARCMPKISLSGPAELLTIIPFHLGFQPERSVVVVCFHGKRLGLVARLDVVDAQLAPEAAAQTLPTLLQGAPSSVAIVGFEDVPDESLPLLEALAEGVEAERVIVRERLVLRGGRWRSVGCDCCPDEGWLLPEQADVPAVASYVALGHAVLPDREELARLVSPLSPSEPRHDLTASAIEDWQRRYRAAGGSVSELPQQPTGRRDPARRAKAAGAGLGVLDGGEPTSRQFLVNDSLVAWGGVLTGDVVGYGIEHWLPSLVGPLRDVQFRDALIGWLCPGTAPLDTFPVELVVMLDVLLGPHLRLAPAADGGARDGTDNSASIDAGAGGDVASRLAASDLEALRALHALLDLGSDTPSGANDGGGETVGPACDVEPDDWDGTDEVGGRESDEGWDGTDEVGGRESDEGWKDWDVASGPRLMLGRLEQVCRLTPAAHAAPLLSVVASLAWWCGDGARAGIAVDHALDLEPDHRLCRLVRQSLDHGIRPSRCA</sequence>
<comment type="caution">
    <text evidence="2">The sequence shown here is derived from an EMBL/GenBank/DDBJ whole genome shotgun (WGS) entry which is preliminary data.</text>
</comment>
<evidence type="ECO:0008006" key="4">
    <source>
        <dbReference type="Google" id="ProtNLM"/>
    </source>
</evidence>
<proteinExistence type="predicted"/>
<accession>A0ABP7EIS8</accession>
<dbReference type="Proteomes" id="UP001501468">
    <property type="component" value="Unassembled WGS sequence"/>
</dbReference>
<name>A0ABP7EIS8_9MICO</name>
<dbReference type="InterPro" id="IPR025447">
    <property type="entry name" value="DUF4192"/>
</dbReference>
<dbReference type="EMBL" id="BAABDC010000010">
    <property type="protein sequence ID" value="GAA3719723.1"/>
    <property type="molecule type" value="Genomic_DNA"/>
</dbReference>
<evidence type="ECO:0000313" key="3">
    <source>
        <dbReference type="Proteomes" id="UP001501468"/>
    </source>
</evidence>
<evidence type="ECO:0000256" key="1">
    <source>
        <dbReference type="SAM" id="MobiDB-lite"/>
    </source>
</evidence>
<feature type="region of interest" description="Disordered" evidence="1">
    <location>
        <begin position="199"/>
        <end position="219"/>
    </location>
</feature>
<keyword evidence="3" id="KW-1185">Reference proteome</keyword>
<reference evidence="3" key="1">
    <citation type="journal article" date="2019" name="Int. J. Syst. Evol. Microbiol.">
        <title>The Global Catalogue of Microorganisms (GCM) 10K type strain sequencing project: providing services to taxonomists for standard genome sequencing and annotation.</title>
        <authorList>
            <consortium name="The Broad Institute Genomics Platform"/>
            <consortium name="The Broad Institute Genome Sequencing Center for Infectious Disease"/>
            <person name="Wu L."/>
            <person name="Ma J."/>
        </authorList>
    </citation>
    <scope>NUCLEOTIDE SEQUENCE [LARGE SCALE GENOMIC DNA]</scope>
    <source>
        <strain evidence="3">JCM 17125</strain>
    </source>
</reference>
<evidence type="ECO:0000313" key="2">
    <source>
        <dbReference type="EMBL" id="GAA3719723.1"/>
    </source>
</evidence>
<dbReference type="Pfam" id="PF13830">
    <property type="entry name" value="DUF4192"/>
    <property type="match status" value="2"/>
</dbReference>
<protein>
    <recommendedName>
        <fullName evidence="4">DUF4192 family protein</fullName>
    </recommendedName>
</protein>
<organism evidence="2 3">
    <name type="scientific">Terrabacter ginsenosidimutans</name>
    <dbReference type="NCBI Taxonomy" id="490575"/>
    <lineage>
        <taxon>Bacteria</taxon>
        <taxon>Bacillati</taxon>
        <taxon>Actinomycetota</taxon>
        <taxon>Actinomycetes</taxon>
        <taxon>Micrococcales</taxon>
        <taxon>Intrasporangiaceae</taxon>
        <taxon>Terrabacter</taxon>
    </lineage>
</organism>
<gene>
    <name evidence="2" type="ORF">GCM10022399_40180</name>
</gene>
<feature type="compositionally biased region" description="Basic and acidic residues" evidence="1">
    <location>
        <begin position="408"/>
        <end position="419"/>
    </location>
</feature>
<feature type="compositionally biased region" description="Acidic residues" evidence="1">
    <location>
        <begin position="382"/>
        <end position="391"/>
    </location>
</feature>
<feature type="region of interest" description="Disordered" evidence="1">
    <location>
        <begin position="363"/>
        <end position="419"/>
    </location>
</feature>